<keyword evidence="2" id="KW-1185">Reference proteome</keyword>
<name>A0A318KUD8_9NOCA</name>
<proteinExistence type="predicted"/>
<protein>
    <submittedName>
        <fullName evidence="1">Uncharacterized protein</fullName>
    </submittedName>
</protein>
<organism evidence="1 2">
    <name type="scientific">Nocardia tenerifensis</name>
    <dbReference type="NCBI Taxonomy" id="228006"/>
    <lineage>
        <taxon>Bacteria</taxon>
        <taxon>Bacillati</taxon>
        <taxon>Actinomycetota</taxon>
        <taxon>Actinomycetes</taxon>
        <taxon>Mycobacteriales</taxon>
        <taxon>Nocardiaceae</taxon>
        <taxon>Nocardia</taxon>
    </lineage>
</organism>
<gene>
    <name evidence="1" type="ORF">DFR70_10251</name>
</gene>
<comment type="caution">
    <text evidence="1">The sequence shown here is derived from an EMBL/GenBank/DDBJ whole genome shotgun (WGS) entry which is preliminary data.</text>
</comment>
<dbReference type="Proteomes" id="UP000247569">
    <property type="component" value="Unassembled WGS sequence"/>
</dbReference>
<dbReference type="InterPro" id="IPR046214">
    <property type="entry name" value="DUF6247"/>
</dbReference>
<dbReference type="Pfam" id="PF19760">
    <property type="entry name" value="DUF6247"/>
    <property type="match status" value="1"/>
</dbReference>
<dbReference type="AlphaFoldDB" id="A0A318KUD8"/>
<accession>A0A318KUD8</accession>
<dbReference type="EMBL" id="QJKF01000002">
    <property type="protein sequence ID" value="PXX68371.1"/>
    <property type="molecule type" value="Genomic_DNA"/>
</dbReference>
<evidence type="ECO:0000313" key="2">
    <source>
        <dbReference type="Proteomes" id="UP000247569"/>
    </source>
</evidence>
<sequence length="94" mass="10115">MSAAYGVVPEALPDAVPWVAFLPAADVDEFLTEFVAVAQKAVALGNLSPLTSLLTQWRNTAEIHADPVLLALVTREPEGDFGPVPIRDLDECDR</sequence>
<reference evidence="1 2" key="1">
    <citation type="submission" date="2018-05" db="EMBL/GenBank/DDBJ databases">
        <title>Genomic Encyclopedia of Type Strains, Phase IV (KMG-IV): sequencing the most valuable type-strain genomes for metagenomic binning, comparative biology and taxonomic classification.</title>
        <authorList>
            <person name="Goeker M."/>
        </authorList>
    </citation>
    <scope>NUCLEOTIDE SEQUENCE [LARGE SCALE GENOMIC DNA]</scope>
    <source>
        <strain evidence="1 2">DSM 44704</strain>
    </source>
</reference>
<dbReference type="RefSeq" id="WP_174412575.1">
    <property type="nucleotide sequence ID" value="NZ_QJKF01000002.1"/>
</dbReference>
<evidence type="ECO:0000313" key="1">
    <source>
        <dbReference type="EMBL" id="PXX68371.1"/>
    </source>
</evidence>